<comment type="caution">
    <text evidence="2">The sequence shown here is derived from an EMBL/GenBank/DDBJ whole genome shotgun (WGS) entry which is preliminary data.</text>
</comment>
<dbReference type="Pfam" id="PF22296">
    <property type="entry name" value="bAvd"/>
    <property type="match status" value="1"/>
</dbReference>
<evidence type="ECO:0000259" key="1">
    <source>
        <dbReference type="Pfam" id="PF22296"/>
    </source>
</evidence>
<dbReference type="CDD" id="cd16376">
    <property type="entry name" value="Avd_like"/>
    <property type="match status" value="1"/>
</dbReference>
<dbReference type="InterPro" id="IPR036583">
    <property type="entry name" value="23S_rRNA_IVS_sf"/>
</dbReference>
<dbReference type="InterPro" id="IPR055360">
    <property type="entry name" value="bAvd"/>
</dbReference>
<feature type="domain" description="bAvd-like" evidence="1">
    <location>
        <begin position="18"/>
        <end position="122"/>
    </location>
</feature>
<protein>
    <recommendedName>
        <fullName evidence="1">bAvd-like domain-containing protein</fullName>
    </recommendedName>
</protein>
<reference evidence="3" key="1">
    <citation type="submission" date="2017-09" db="EMBL/GenBank/DDBJ databases">
        <title>Depth-based differentiation of microbial function through sediment-hosted aquifers and enrichment of novel symbionts in the deep terrestrial subsurface.</title>
        <authorList>
            <person name="Probst A.J."/>
            <person name="Ladd B."/>
            <person name="Jarett J.K."/>
            <person name="Geller-Mcgrath D.E."/>
            <person name="Sieber C.M.K."/>
            <person name="Emerson J.B."/>
            <person name="Anantharaman K."/>
            <person name="Thomas B.C."/>
            <person name="Malmstrom R."/>
            <person name="Stieglmeier M."/>
            <person name="Klingl A."/>
            <person name="Woyke T."/>
            <person name="Ryan C.M."/>
            <person name="Banfield J.F."/>
        </authorList>
    </citation>
    <scope>NUCLEOTIDE SEQUENCE [LARGE SCALE GENOMIC DNA]</scope>
</reference>
<dbReference type="SUPFAM" id="SSF158446">
    <property type="entry name" value="IVS-encoded protein-like"/>
    <property type="match status" value="1"/>
</dbReference>
<evidence type="ECO:0000313" key="3">
    <source>
        <dbReference type="Proteomes" id="UP000231472"/>
    </source>
</evidence>
<dbReference type="EMBL" id="PEYC01000017">
    <property type="protein sequence ID" value="PIS40266.1"/>
    <property type="molecule type" value="Genomic_DNA"/>
</dbReference>
<dbReference type="Proteomes" id="UP000231472">
    <property type="component" value="Unassembled WGS sequence"/>
</dbReference>
<gene>
    <name evidence="2" type="ORF">COT32_00760</name>
</gene>
<name>A0A2H0YPA9_9BACT</name>
<sequence>MFIIVPLIPPPNQSNLSLVQKLVNAYKLWHKFLPHFPKTSRYTLGSKIDSLFIETTESVIKAFHSGKGEKLIYLIQASVKLDLLKFFLQIAWEIKALDNKKYIRLSEKLDEIGRMLDGWLKSLK</sequence>
<dbReference type="AlphaFoldDB" id="A0A2H0YPA9"/>
<proteinExistence type="predicted"/>
<evidence type="ECO:0000313" key="2">
    <source>
        <dbReference type="EMBL" id="PIS40266.1"/>
    </source>
</evidence>
<dbReference type="Gene3D" id="1.20.1440.60">
    <property type="entry name" value="23S rRNA-intervening sequence"/>
    <property type="match status" value="1"/>
</dbReference>
<organism evidence="2 3">
    <name type="scientific">Candidatus Nealsonbacteria bacterium CG08_land_8_20_14_0_20_36_22</name>
    <dbReference type="NCBI Taxonomy" id="1974704"/>
    <lineage>
        <taxon>Bacteria</taxon>
        <taxon>Candidatus Nealsoniibacteriota</taxon>
    </lineage>
</organism>
<accession>A0A2H0YPA9</accession>